<dbReference type="EMBL" id="PQIB02000001">
    <property type="protein sequence ID" value="RLN43317.1"/>
    <property type="molecule type" value="Genomic_DNA"/>
</dbReference>
<dbReference type="Gene3D" id="2.60.120.590">
    <property type="entry name" value="Alpha-ketoglutarate-dependent dioxygenase AlkB-like"/>
    <property type="match status" value="1"/>
</dbReference>
<dbReference type="SUPFAM" id="SSF51197">
    <property type="entry name" value="Clavaminate synthase-like"/>
    <property type="match status" value="1"/>
</dbReference>
<gene>
    <name evidence="3" type="ORF">C2845_PM01G08750</name>
</gene>
<dbReference type="GO" id="GO:0032451">
    <property type="term" value="F:demethylase activity"/>
    <property type="evidence" value="ECO:0007669"/>
    <property type="project" value="InterPro"/>
</dbReference>
<evidence type="ECO:0000256" key="2">
    <source>
        <dbReference type="SAM" id="MobiDB-lite"/>
    </source>
</evidence>
<protein>
    <recommendedName>
        <fullName evidence="5">Hydroxyproline-rich glycoprotein family protein</fullName>
    </recommendedName>
</protein>
<dbReference type="Proteomes" id="UP000275267">
    <property type="component" value="Unassembled WGS sequence"/>
</dbReference>
<evidence type="ECO:0000313" key="4">
    <source>
        <dbReference type="Proteomes" id="UP000275267"/>
    </source>
</evidence>
<organism evidence="3 4">
    <name type="scientific">Panicum miliaceum</name>
    <name type="common">Proso millet</name>
    <name type="synonym">Broomcorn millet</name>
    <dbReference type="NCBI Taxonomy" id="4540"/>
    <lineage>
        <taxon>Eukaryota</taxon>
        <taxon>Viridiplantae</taxon>
        <taxon>Streptophyta</taxon>
        <taxon>Embryophyta</taxon>
        <taxon>Tracheophyta</taxon>
        <taxon>Spermatophyta</taxon>
        <taxon>Magnoliopsida</taxon>
        <taxon>Liliopsida</taxon>
        <taxon>Poales</taxon>
        <taxon>Poaceae</taxon>
        <taxon>PACMAD clade</taxon>
        <taxon>Panicoideae</taxon>
        <taxon>Panicodae</taxon>
        <taxon>Paniceae</taxon>
        <taxon>Panicinae</taxon>
        <taxon>Panicum</taxon>
        <taxon>Panicum sect. Panicum</taxon>
    </lineage>
</organism>
<name>A0A3L6TT19_PANMI</name>
<feature type="compositionally biased region" description="Polar residues" evidence="2">
    <location>
        <begin position="572"/>
        <end position="582"/>
    </location>
</feature>
<sequence>MASAAAVIASPAPGAAAAEPAGWLMDERDGFISWLRGEFAAANAIIDLLVVHLRGVGDPGEYDHVAAAVQQRRHHWAPVIHMQQFFPVADVAFALQQAGWRRPAQPAQALGAAASQNAPPPPARRPAFSHSHHFHQNHRHGGGHYRPDPARGGGAVAAAGSDKDGREAHNHKEGKVLKEVENVVDTKSLRLDSPKIDEGEKNSKLQAVSDGSSKGVPTPIEYSTNEIIDGRTVNSVEGLKVYEGLVNVTETNKILSLVNETKASFRRGGLEAGQTVIIGKRPMKGHGREVVQMGVPIIKGPPDDENQRETRVEAVPGLLHDLFDRLSQQEIIPFKPDYCVIDFFNEGDYSHPHHSPPWYGRPLCTLCLTDCDMVFGRAISGERGDHRGPLKLTLTTGSLLLLEGKSADIAKRAIPGTRKQRILLSFGKSVARKHIPAESARLTPPLTPPPMLWGPSSRPANMARHPQSPKHFGYAPASGVLPAPAVGPHHVSPSDGMQPLFVAPAPVSAAAIPYTPTVPLPNTTAAWIPEATPRPAPPRFPGPGTGVFLPPGSGHPLPHQMMPASQGHGEPNSPQGSSSAYLQNKIAGKEMSNGHLSPKSSPANRSYTTEEKAECNGSSNGGGSFAEEKSTVGKEQQNGSLKNVGSSMVQPHGHASK</sequence>
<comment type="caution">
    <text evidence="3">The sequence shown here is derived from an EMBL/GenBank/DDBJ whole genome shotgun (WGS) entry which is preliminary data.</text>
</comment>
<dbReference type="GO" id="GO:0003729">
    <property type="term" value="F:mRNA binding"/>
    <property type="evidence" value="ECO:0007669"/>
    <property type="project" value="InterPro"/>
</dbReference>
<accession>A0A3L6TT19</accession>
<proteinExistence type="inferred from homology"/>
<dbReference type="AlphaFoldDB" id="A0A3L6TT19"/>
<comment type="similarity">
    <text evidence="1">Belongs to the alkB family.</text>
</comment>
<dbReference type="InterPro" id="IPR044842">
    <property type="entry name" value="ALKBH9B/ALKBH10B-like"/>
</dbReference>
<feature type="compositionally biased region" description="Low complexity" evidence="2">
    <location>
        <begin position="104"/>
        <end position="117"/>
    </location>
</feature>
<dbReference type="PANTHER" id="PTHR31447">
    <property type="entry name" value="HYDROXYPROLINE-RICH GLYCOPROTEIN FAMILY PROTEIN-RELATED"/>
    <property type="match status" value="1"/>
</dbReference>
<evidence type="ECO:0000256" key="1">
    <source>
        <dbReference type="ARBA" id="ARBA00007879"/>
    </source>
</evidence>
<evidence type="ECO:0008006" key="5">
    <source>
        <dbReference type="Google" id="ProtNLM"/>
    </source>
</evidence>
<keyword evidence="4" id="KW-1185">Reference proteome</keyword>
<evidence type="ECO:0000313" key="3">
    <source>
        <dbReference type="EMBL" id="RLN43317.1"/>
    </source>
</evidence>
<feature type="region of interest" description="Disordered" evidence="2">
    <location>
        <begin position="193"/>
        <end position="218"/>
    </location>
</feature>
<dbReference type="GO" id="GO:0006402">
    <property type="term" value="P:mRNA catabolic process"/>
    <property type="evidence" value="ECO:0007669"/>
    <property type="project" value="InterPro"/>
</dbReference>
<feature type="compositionally biased region" description="Polar residues" evidence="2">
    <location>
        <begin position="633"/>
        <end position="649"/>
    </location>
</feature>
<feature type="region of interest" description="Disordered" evidence="2">
    <location>
        <begin position="531"/>
        <end position="657"/>
    </location>
</feature>
<feature type="compositionally biased region" description="Basic residues" evidence="2">
    <location>
        <begin position="130"/>
        <end position="143"/>
    </location>
</feature>
<dbReference type="PANTHER" id="PTHR31447:SF0">
    <property type="entry name" value="HYDROXYPROLINE-RICH GLYCOPROTEIN FAMILY PROTEIN"/>
    <property type="match status" value="1"/>
</dbReference>
<feature type="compositionally biased region" description="Pro residues" evidence="2">
    <location>
        <begin position="532"/>
        <end position="541"/>
    </location>
</feature>
<dbReference type="STRING" id="4540.A0A3L6TT19"/>
<feature type="compositionally biased region" description="Basic and acidic residues" evidence="2">
    <location>
        <begin position="193"/>
        <end position="203"/>
    </location>
</feature>
<feature type="region of interest" description="Disordered" evidence="2">
    <location>
        <begin position="104"/>
        <end position="181"/>
    </location>
</feature>
<dbReference type="InterPro" id="IPR037151">
    <property type="entry name" value="AlkB-like_sf"/>
</dbReference>
<feature type="compositionally biased region" description="Polar residues" evidence="2">
    <location>
        <begin position="594"/>
        <end position="607"/>
    </location>
</feature>
<dbReference type="OrthoDB" id="1916097at2759"/>
<reference evidence="4" key="1">
    <citation type="journal article" date="2019" name="Nat. Commun.">
        <title>The genome of broomcorn millet.</title>
        <authorList>
            <person name="Zou C."/>
            <person name="Miki D."/>
            <person name="Li D."/>
            <person name="Tang Q."/>
            <person name="Xiao L."/>
            <person name="Rajput S."/>
            <person name="Deng P."/>
            <person name="Jia W."/>
            <person name="Huang R."/>
            <person name="Zhang M."/>
            <person name="Sun Y."/>
            <person name="Hu J."/>
            <person name="Fu X."/>
            <person name="Schnable P.S."/>
            <person name="Li F."/>
            <person name="Zhang H."/>
            <person name="Feng B."/>
            <person name="Zhu X."/>
            <person name="Liu R."/>
            <person name="Schnable J.C."/>
            <person name="Zhu J.-K."/>
            <person name="Zhang H."/>
        </authorList>
    </citation>
    <scope>NUCLEOTIDE SEQUENCE [LARGE SCALE GENOMIC DNA]</scope>
</reference>
<feature type="compositionally biased region" description="Basic and acidic residues" evidence="2">
    <location>
        <begin position="161"/>
        <end position="181"/>
    </location>
</feature>